<evidence type="ECO:0000313" key="2">
    <source>
        <dbReference type="EMBL" id="PQO44985.1"/>
    </source>
</evidence>
<dbReference type="Proteomes" id="UP000237819">
    <property type="component" value="Unassembled WGS sequence"/>
</dbReference>
<name>A0A2S8GKK7_9BACT</name>
<sequence>MRRLRWLLMGMTLVACFVAVHKSFAEAPSAPSIDSFFRQREAISAKLRENIAQPLPGTKIALPLGVALDAALRPFPHREHIEFVIGRGDWERVAKTTLILDLDAEFLAEHKQPDAKTMASTELLNHYLQGLEELGFEKPGAPGKAVMRVEMVESERRIPDDPSFVVRAFVVVAPAERQAVVKLEIHEQMRQPKQ</sequence>
<evidence type="ECO:0000313" key="3">
    <source>
        <dbReference type="Proteomes" id="UP000237819"/>
    </source>
</evidence>
<gene>
    <name evidence="2" type="ORF">C5Y93_15740</name>
</gene>
<dbReference type="PROSITE" id="PS51257">
    <property type="entry name" value="PROKAR_LIPOPROTEIN"/>
    <property type="match status" value="1"/>
</dbReference>
<dbReference type="EMBL" id="PUHZ01000016">
    <property type="protein sequence ID" value="PQO44985.1"/>
    <property type="molecule type" value="Genomic_DNA"/>
</dbReference>
<feature type="chain" id="PRO_5015692507" description="Outer membrane lipoprotein carrier protein LolA" evidence="1">
    <location>
        <begin position="28"/>
        <end position="194"/>
    </location>
</feature>
<reference evidence="2 3" key="1">
    <citation type="submission" date="2018-02" db="EMBL/GenBank/DDBJ databases">
        <title>Comparative genomes isolates from brazilian mangrove.</title>
        <authorList>
            <person name="Araujo J.E."/>
            <person name="Taketani R.G."/>
            <person name="Silva M.C.P."/>
            <person name="Loureco M.V."/>
            <person name="Andreote F.D."/>
        </authorList>
    </citation>
    <scope>NUCLEOTIDE SEQUENCE [LARGE SCALE GENOMIC DNA]</scope>
    <source>
        <strain evidence="2 3">Nap-Phe MGV</strain>
    </source>
</reference>
<protein>
    <recommendedName>
        <fullName evidence="4">Outer membrane lipoprotein carrier protein LolA</fullName>
    </recommendedName>
</protein>
<dbReference type="RefSeq" id="WP_105336385.1">
    <property type="nucleotide sequence ID" value="NZ_PUHZ01000016.1"/>
</dbReference>
<evidence type="ECO:0008006" key="4">
    <source>
        <dbReference type="Google" id="ProtNLM"/>
    </source>
</evidence>
<accession>A0A2S8GKK7</accession>
<organism evidence="2 3">
    <name type="scientific">Blastopirellula marina</name>
    <dbReference type="NCBI Taxonomy" id="124"/>
    <lineage>
        <taxon>Bacteria</taxon>
        <taxon>Pseudomonadati</taxon>
        <taxon>Planctomycetota</taxon>
        <taxon>Planctomycetia</taxon>
        <taxon>Pirellulales</taxon>
        <taxon>Pirellulaceae</taxon>
        <taxon>Blastopirellula</taxon>
    </lineage>
</organism>
<comment type="caution">
    <text evidence="2">The sequence shown here is derived from an EMBL/GenBank/DDBJ whole genome shotgun (WGS) entry which is preliminary data.</text>
</comment>
<dbReference type="OrthoDB" id="301192at2"/>
<feature type="signal peptide" evidence="1">
    <location>
        <begin position="1"/>
        <end position="27"/>
    </location>
</feature>
<evidence type="ECO:0000256" key="1">
    <source>
        <dbReference type="SAM" id="SignalP"/>
    </source>
</evidence>
<proteinExistence type="predicted"/>
<keyword evidence="1" id="KW-0732">Signal</keyword>
<dbReference type="AlphaFoldDB" id="A0A2S8GKK7"/>